<proteinExistence type="predicted"/>
<name>A0A9P7RIH4_9PEZI</name>
<reference evidence="1" key="1">
    <citation type="submission" date="2021-05" db="EMBL/GenBank/DDBJ databases">
        <title>Comparative genomics of three Colletotrichum scovillei strains and genetic complementation revealed genes involved fungal growth and virulence on chili pepper.</title>
        <authorList>
            <person name="Hsieh D.-K."/>
            <person name="Chuang S.-C."/>
            <person name="Chen C.-Y."/>
            <person name="Chao Y.-T."/>
            <person name="Lu M.-Y.J."/>
            <person name="Lee M.-H."/>
            <person name="Shih M.-C."/>
        </authorList>
    </citation>
    <scope>NUCLEOTIDE SEQUENCE</scope>
    <source>
        <strain evidence="1">Coll-153</strain>
    </source>
</reference>
<organism evidence="1 2">
    <name type="scientific">Colletotrichum scovillei</name>
    <dbReference type="NCBI Taxonomy" id="1209932"/>
    <lineage>
        <taxon>Eukaryota</taxon>
        <taxon>Fungi</taxon>
        <taxon>Dikarya</taxon>
        <taxon>Ascomycota</taxon>
        <taxon>Pezizomycotina</taxon>
        <taxon>Sordariomycetes</taxon>
        <taxon>Hypocreomycetidae</taxon>
        <taxon>Glomerellales</taxon>
        <taxon>Glomerellaceae</taxon>
        <taxon>Colletotrichum</taxon>
        <taxon>Colletotrichum acutatum species complex</taxon>
    </lineage>
</organism>
<dbReference type="Proteomes" id="UP000699042">
    <property type="component" value="Unassembled WGS sequence"/>
</dbReference>
<keyword evidence="2" id="KW-1185">Reference proteome</keyword>
<dbReference type="EMBL" id="JAESDN010000002">
    <property type="protein sequence ID" value="KAG7056134.1"/>
    <property type="molecule type" value="Genomic_DNA"/>
</dbReference>
<evidence type="ECO:0000313" key="2">
    <source>
        <dbReference type="Proteomes" id="UP000699042"/>
    </source>
</evidence>
<comment type="caution">
    <text evidence="1">The sequence shown here is derived from an EMBL/GenBank/DDBJ whole genome shotgun (WGS) entry which is preliminary data.</text>
</comment>
<protein>
    <submittedName>
        <fullName evidence="1">Uncharacterized protein</fullName>
    </submittedName>
</protein>
<accession>A0A9P7RIH4</accession>
<sequence length="78" mass="8553">MISSQQAFLLMPIPGPRLVVLDVGAPTYMLTRSIKAMSIIRTNLRHMVGSLKACVASEYALSSCIAWSARVVVSRKEM</sequence>
<evidence type="ECO:0000313" key="1">
    <source>
        <dbReference type="EMBL" id="KAG7056134.1"/>
    </source>
</evidence>
<dbReference type="AlphaFoldDB" id="A0A9P7RIH4"/>
<gene>
    <name evidence="1" type="ORF">JMJ77_008585</name>
</gene>